<feature type="transmembrane region" description="Helical" evidence="7">
    <location>
        <begin position="254"/>
        <end position="272"/>
    </location>
</feature>
<feature type="transmembrane region" description="Helical" evidence="7">
    <location>
        <begin position="284"/>
        <end position="304"/>
    </location>
</feature>
<evidence type="ECO:0000256" key="3">
    <source>
        <dbReference type="ARBA" id="ARBA00022475"/>
    </source>
</evidence>
<name>A0A3R6IYE2_9BACT</name>
<feature type="transmembrane region" description="Helical" evidence="7">
    <location>
        <begin position="161"/>
        <end position="180"/>
    </location>
</feature>
<dbReference type="GO" id="GO:0016413">
    <property type="term" value="F:O-acetyltransferase activity"/>
    <property type="evidence" value="ECO:0007669"/>
    <property type="project" value="TreeGrafter"/>
</dbReference>
<evidence type="ECO:0000256" key="5">
    <source>
        <dbReference type="ARBA" id="ARBA00022989"/>
    </source>
</evidence>
<dbReference type="AlphaFoldDB" id="A0A3R6IYE2"/>
<feature type="transmembrane region" description="Helical" evidence="7">
    <location>
        <begin position="316"/>
        <end position="340"/>
    </location>
</feature>
<proteinExistence type="inferred from homology"/>
<evidence type="ECO:0000259" key="8">
    <source>
        <dbReference type="Pfam" id="PF01757"/>
    </source>
</evidence>
<dbReference type="InterPro" id="IPR002656">
    <property type="entry name" value="Acyl_transf_3_dom"/>
</dbReference>
<keyword evidence="4 7" id="KW-0812">Transmembrane</keyword>
<dbReference type="PANTHER" id="PTHR40074:SF2">
    <property type="entry name" value="O-ACETYLTRANSFERASE WECH"/>
    <property type="match status" value="1"/>
</dbReference>
<feature type="domain" description="Acyltransferase 3" evidence="8">
    <location>
        <begin position="9"/>
        <end position="333"/>
    </location>
</feature>
<evidence type="ECO:0000256" key="4">
    <source>
        <dbReference type="ARBA" id="ARBA00022692"/>
    </source>
</evidence>
<evidence type="ECO:0000256" key="2">
    <source>
        <dbReference type="ARBA" id="ARBA00007400"/>
    </source>
</evidence>
<accession>A0A3R6IYE2</accession>
<evidence type="ECO:0000313" key="9">
    <source>
        <dbReference type="EMBL" id="RHH78438.1"/>
    </source>
</evidence>
<feature type="transmembrane region" description="Helical" evidence="7">
    <location>
        <begin position="224"/>
        <end position="247"/>
    </location>
</feature>
<keyword evidence="9" id="KW-0808">Transferase</keyword>
<dbReference type="GO" id="GO:0005886">
    <property type="term" value="C:plasma membrane"/>
    <property type="evidence" value="ECO:0007669"/>
    <property type="project" value="UniProtKB-SubCell"/>
</dbReference>
<organism evidence="9 10">
    <name type="scientific">Parabacteroides merdae</name>
    <dbReference type="NCBI Taxonomy" id="46503"/>
    <lineage>
        <taxon>Bacteria</taxon>
        <taxon>Pseudomonadati</taxon>
        <taxon>Bacteroidota</taxon>
        <taxon>Bacteroidia</taxon>
        <taxon>Bacteroidales</taxon>
        <taxon>Tannerellaceae</taxon>
        <taxon>Parabacteroides</taxon>
    </lineage>
</organism>
<dbReference type="EMBL" id="QRKC01000002">
    <property type="protein sequence ID" value="RHH78438.1"/>
    <property type="molecule type" value="Genomic_DNA"/>
</dbReference>
<dbReference type="Pfam" id="PF01757">
    <property type="entry name" value="Acyl_transf_3"/>
    <property type="match status" value="1"/>
</dbReference>
<gene>
    <name evidence="9" type="ORF">DW191_07095</name>
</gene>
<dbReference type="PANTHER" id="PTHR40074">
    <property type="entry name" value="O-ACETYLTRANSFERASE WECH"/>
    <property type="match status" value="1"/>
</dbReference>
<comment type="subcellular location">
    <subcellularLocation>
        <location evidence="1">Cell membrane</location>
        <topology evidence="1">Multi-pass membrane protein</topology>
    </subcellularLocation>
</comment>
<evidence type="ECO:0000313" key="10">
    <source>
        <dbReference type="Proteomes" id="UP000283732"/>
    </source>
</evidence>
<evidence type="ECO:0000256" key="7">
    <source>
        <dbReference type="SAM" id="Phobius"/>
    </source>
</evidence>
<dbReference type="RefSeq" id="WP_122291060.1">
    <property type="nucleotide sequence ID" value="NZ_JBCHFL010000005.1"/>
</dbReference>
<keyword evidence="3" id="KW-1003">Cell membrane</keyword>
<evidence type="ECO:0000256" key="6">
    <source>
        <dbReference type="ARBA" id="ARBA00023136"/>
    </source>
</evidence>
<dbReference type="GO" id="GO:0009246">
    <property type="term" value="P:enterobacterial common antigen biosynthetic process"/>
    <property type="evidence" value="ECO:0007669"/>
    <property type="project" value="TreeGrafter"/>
</dbReference>
<feature type="transmembrane region" description="Helical" evidence="7">
    <location>
        <begin position="40"/>
        <end position="66"/>
    </location>
</feature>
<feature type="transmembrane region" description="Helical" evidence="7">
    <location>
        <begin position="12"/>
        <end position="33"/>
    </location>
</feature>
<keyword evidence="5 7" id="KW-1133">Transmembrane helix</keyword>
<reference evidence="9 10" key="1">
    <citation type="submission" date="2018-08" db="EMBL/GenBank/DDBJ databases">
        <title>A genome reference for cultivated species of the human gut microbiota.</title>
        <authorList>
            <person name="Zou Y."/>
            <person name="Xue W."/>
            <person name="Luo G."/>
        </authorList>
    </citation>
    <scope>NUCLEOTIDE SEQUENCE [LARGE SCALE GENOMIC DNA]</scope>
    <source>
        <strain evidence="9 10">AM16-50</strain>
    </source>
</reference>
<dbReference type="Proteomes" id="UP000283732">
    <property type="component" value="Unassembled WGS sequence"/>
</dbReference>
<keyword evidence="6 7" id="KW-0472">Membrane</keyword>
<keyword evidence="9" id="KW-0012">Acyltransferase</keyword>
<feature type="transmembrane region" description="Helical" evidence="7">
    <location>
        <begin position="187"/>
        <end position="212"/>
    </location>
</feature>
<evidence type="ECO:0000256" key="1">
    <source>
        <dbReference type="ARBA" id="ARBA00004651"/>
    </source>
</evidence>
<feature type="transmembrane region" description="Helical" evidence="7">
    <location>
        <begin position="86"/>
        <end position="108"/>
    </location>
</feature>
<protein>
    <submittedName>
        <fullName evidence="9">Acyltransferase</fullName>
    </submittedName>
</protein>
<comment type="caution">
    <text evidence="9">The sequence shown here is derived from an EMBL/GenBank/DDBJ whole genome shotgun (WGS) entry which is preliminary data.</text>
</comment>
<comment type="similarity">
    <text evidence="2">Belongs to the acyltransferase 3 family.</text>
</comment>
<sequence length="363" mass="41588">MNESVSKIITNLRFPLIFMVVTWHCYFCNIPMVDFPMLHLFSVGIGQLIVRVSVPLFFVISGYLFFVGCEEQFTVVCYKQKLKKRAQTLLLPYILWTLIWICLYLVFYKIKPAPEGIKTVYDYSLIDFLFAFINADVIYAGKDPILALITGEGLPLVGPFWFLRDLMVLCLFSPVIFYFCKVIPSKLAFLVLLTSPVLCQGGYLSSAFYFMIGAYLSINKVDVLYIIRSSVFLYIYAVVVMLGIVYFDDLECSLCHRYLILLGIIVFVGVSYRFSIRGRTVSKIFVEATFFIYAFHGLLTKFLVPKIQEMAPWNDITLTLLYLITPYGVTFVCLCLYSALCKVMPKTIAVLCGNRVGTYYNKL</sequence>